<protein>
    <recommendedName>
        <fullName evidence="2">Thioredoxin domain-containing protein 17</fullName>
    </recommendedName>
</protein>
<dbReference type="InterPro" id="IPR036249">
    <property type="entry name" value="Thioredoxin-like_sf"/>
</dbReference>
<sequence length="178" mass="20006">MASPLKDISEKGRKTAPDKLLVSFTNAADKSCDSSAQSCSKIDAKAQQSTIRRIEVNEFAKLMDTIEELFVKKGEPVVLWFKSTVDSDGKNWCPDCEASNPIIEKFLQNEAVSKKRINILEVPISKATLRDKSNPFRNNVDMALTNIPTLIVWKCSKKLEEQQCANPELLKILFEDLT</sequence>
<dbReference type="InterPro" id="IPR010357">
    <property type="entry name" value="TXNDC17_dom"/>
</dbReference>
<evidence type="ECO:0000256" key="1">
    <source>
        <dbReference type="ARBA" id="ARBA00008987"/>
    </source>
</evidence>
<dbReference type="InterPro" id="IPR045108">
    <property type="entry name" value="TXNDC17-like"/>
</dbReference>
<dbReference type="EMBL" id="AP028909">
    <property type="protein sequence ID" value="BES88220.1"/>
    <property type="molecule type" value="Genomic_DNA"/>
</dbReference>
<feature type="domain" description="Thioredoxin" evidence="3">
    <location>
        <begin position="58"/>
        <end position="176"/>
    </location>
</feature>
<evidence type="ECO:0000313" key="4">
    <source>
        <dbReference type="EMBL" id="BES88220.1"/>
    </source>
</evidence>
<dbReference type="Proteomes" id="UP001307889">
    <property type="component" value="Chromosome 1"/>
</dbReference>
<keyword evidence="5" id="KW-1185">Reference proteome</keyword>
<gene>
    <name evidence="4" type="ORF">NTJ_01026</name>
</gene>
<reference evidence="4 5" key="1">
    <citation type="submission" date="2023-09" db="EMBL/GenBank/DDBJ databases">
        <title>Nesidiocoris tenuis whole genome shotgun sequence.</title>
        <authorList>
            <person name="Shibata T."/>
            <person name="Shimoda M."/>
            <person name="Kobayashi T."/>
            <person name="Uehara T."/>
        </authorList>
    </citation>
    <scope>NUCLEOTIDE SEQUENCE [LARGE SCALE GENOMIC DNA]</scope>
    <source>
        <strain evidence="4 5">Japan</strain>
    </source>
</reference>
<dbReference type="Pfam" id="PF06110">
    <property type="entry name" value="TXD17-like_Trx"/>
    <property type="match status" value="1"/>
</dbReference>
<proteinExistence type="inferred from homology"/>
<name>A0ABN7A7S6_9HEMI</name>
<dbReference type="Gene3D" id="3.40.30.10">
    <property type="entry name" value="Glutaredoxin"/>
    <property type="match status" value="1"/>
</dbReference>
<comment type="similarity">
    <text evidence="1">Belongs to the thioredoxin family.</text>
</comment>
<evidence type="ECO:0000259" key="3">
    <source>
        <dbReference type="Pfam" id="PF06110"/>
    </source>
</evidence>
<evidence type="ECO:0000313" key="5">
    <source>
        <dbReference type="Proteomes" id="UP001307889"/>
    </source>
</evidence>
<dbReference type="SUPFAM" id="SSF52833">
    <property type="entry name" value="Thioredoxin-like"/>
    <property type="match status" value="1"/>
</dbReference>
<organism evidence="4 5">
    <name type="scientific">Nesidiocoris tenuis</name>
    <dbReference type="NCBI Taxonomy" id="355587"/>
    <lineage>
        <taxon>Eukaryota</taxon>
        <taxon>Metazoa</taxon>
        <taxon>Ecdysozoa</taxon>
        <taxon>Arthropoda</taxon>
        <taxon>Hexapoda</taxon>
        <taxon>Insecta</taxon>
        <taxon>Pterygota</taxon>
        <taxon>Neoptera</taxon>
        <taxon>Paraneoptera</taxon>
        <taxon>Hemiptera</taxon>
        <taxon>Heteroptera</taxon>
        <taxon>Panheteroptera</taxon>
        <taxon>Cimicomorpha</taxon>
        <taxon>Miridae</taxon>
        <taxon>Dicyphina</taxon>
        <taxon>Nesidiocoris</taxon>
    </lineage>
</organism>
<evidence type="ECO:0000256" key="2">
    <source>
        <dbReference type="ARBA" id="ARBA00016949"/>
    </source>
</evidence>
<dbReference type="PANTHER" id="PTHR12452">
    <property type="entry name" value="42-9-9 PROTEIN-RELATED"/>
    <property type="match status" value="1"/>
</dbReference>
<dbReference type="PANTHER" id="PTHR12452:SF0">
    <property type="entry name" value="THIOREDOXIN DOMAIN-CONTAINING PROTEIN 17"/>
    <property type="match status" value="1"/>
</dbReference>
<accession>A0ABN7A7S6</accession>